<dbReference type="PROSITE" id="PS50011">
    <property type="entry name" value="PROTEIN_KINASE_DOM"/>
    <property type="match status" value="1"/>
</dbReference>
<dbReference type="InterPro" id="IPR011704">
    <property type="entry name" value="ATPase_dyneun-rel_AAA"/>
</dbReference>
<dbReference type="Gene3D" id="3.40.50.300">
    <property type="entry name" value="P-loop containing nucleotide triphosphate hydrolases"/>
    <property type="match status" value="2"/>
</dbReference>
<dbReference type="InterPro" id="IPR000719">
    <property type="entry name" value="Prot_kinase_dom"/>
</dbReference>
<dbReference type="SUPFAM" id="SSF56112">
    <property type="entry name" value="Protein kinase-like (PK-like)"/>
    <property type="match status" value="1"/>
</dbReference>
<dbReference type="EMBL" id="SNRW01000102">
    <property type="protein sequence ID" value="KAA6403417.1"/>
    <property type="molecule type" value="Genomic_DNA"/>
</dbReference>
<dbReference type="GO" id="GO:0000055">
    <property type="term" value="P:ribosomal large subunit export from nucleus"/>
    <property type="evidence" value="ECO:0007669"/>
    <property type="project" value="TreeGrafter"/>
</dbReference>
<dbReference type="Proteomes" id="UP000324800">
    <property type="component" value="Unassembled WGS sequence"/>
</dbReference>
<keyword evidence="1" id="KW-0547">Nucleotide-binding</keyword>
<dbReference type="GO" id="GO:0005524">
    <property type="term" value="F:ATP binding"/>
    <property type="evidence" value="ECO:0007669"/>
    <property type="project" value="UniProtKB-KW"/>
</dbReference>
<dbReference type="SUPFAM" id="SSF52540">
    <property type="entry name" value="P-loop containing nucleoside triphosphate hydrolases"/>
    <property type="match status" value="2"/>
</dbReference>
<dbReference type="GO" id="GO:0030687">
    <property type="term" value="C:preribosome, large subunit precursor"/>
    <property type="evidence" value="ECO:0007669"/>
    <property type="project" value="TreeGrafter"/>
</dbReference>
<dbReference type="GO" id="GO:0005634">
    <property type="term" value="C:nucleus"/>
    <property type="evidence" value="ECO:0007669"/>
    <property type="project" value="TreeGrafter"/>
</dbReference>
<dbReference type="InterPro" id="IPR011009">
    <property type="entry name" value="Kinase-like_dom_sf"/>
</dbReference>
<dbReference type="Pfam" id="PF07728">
    <property type="entry name" value="AAA_5"/>
    <property type="match status" value="2"/>
</dbReference>
<protein>
    <recommendedName>
        <fullName evidence="4">Protein kinase domain-containing protein</fullName>
    </recommendedName>
</protein>
<evidence type="ECO:0000256" key="3">
    <source>
        <dbReference type="SAM" id="MobiDB-lite"/>
    </source>
</evidence>
<dbReference type="PANTHER" id="PTHR48103:SF2">
    <property type="entry name" value="MIDASIN"/>
    <property type="match status" value="1"/>
</dbReference>
<feature type="region of interest" description="Disordered" evidence="3">
    <location>
        <begin position="639"/>
        <end position="662"/>
    </location>
</feature>
<evidence type="ECO:0000313" key="5">
    <source>
        <dbReference type="EMBL" id="KAA6403417.1"/>
    </source>
</evidence>
<dbReference type="CDD" id="cd00180">
    <property type="entry name" value="PKc"/>
    <property type="match status" value="1"/>
</dbReference>
<evidence type="ECO:0000259" key="4">
    <source>
        <dbReference type="PROSITE" id="PS50011"/>
    </source>
</evidence>
<keyword evidence="2" id="KW-0067">ATP-binding</keyword>
<dbReference type="GO" id="GO:0000027">
    <property type="term" value="P:ribosomal large subunit assembly"/>
    <property type="evidence" value="ECO:0007669"/>
    <property type="project" value="TreeGrafter"/>
</dbReference>
<feature type="compositionally biased region" description="Low complexity" evidence="3">
    <location>
        <begin position="647"/>
        <end position="658"/>
    </location>
</feature>
<evidence type="ECO:0000256" key="2">
    <source>
        <dbReference type="ARBA" id="ARBA00022840"/>
    </source>
</evidence>
<proteinExistence type="predicted"/>
<comment type="caution">
    <text evidence="5">The sequence shown here is derived from an EMBL/GenBank/DDBJ whole genome shotgun (WGS) entry which is preliminary data.</text>
</comment>
<evidence type="ECO:0000256" key="1">
    <source>
        <dbReference type="ARBA" id="ARBA00022741"/>
    </source>
</evidence>
<sequence>MEDTRILQSQGFQVRRDQNSHVYLVSSQGLGILAAKLWKIDDFSQDGWKQLGAVKGEQNPFVVRYVEAKKVENAMIVLMDFVNYKSLDYVIEQGKDLPPGTVRAILKQLLEGVRLMHKQGIVHGNITSENILLHCSPGSERVILKITNIGLTKKPQIISYTNAKLIRGIFPNLAPEVIIGNGLTDSKIDVWSVGIIAHQLVAHEFPYKVQTFQELQNFMIAKKLDRYPQIKDDQLWNLITQMLSFDRKERISATEALNHEFFTGEKADEEISINAFRLAQAAQKALQKGDKNINQYDLDASFTFPYTDAKELINKDPEQEMKIIQNKFNLPLLYATGHKTTHVLDTLLDHLDESGDLDVSYFASVLTVPNDELFAPMNITSVFPEVHFCAVIAHLDQYSNIILEPIASEPSPDHFTMIIRYHKQDLDTLRPYFDDEAQCYDDMLIQNARDLAYIGSGPNPNGCCTIFLTSSTLTLEAAIQQGLLSDLQSKFEITKSLIDSIQQAHESVHFGFDLRPSSILCTNRKGGLSVSLIGYYGQENILASHPDCSRIQLDSYWTAPELILQTQPRRRNASPNSNPNMSPSPSASSFQAFSPSIKPPSPPPSQSSLNALSPSIKPTQPPPSIQLIIKQPSAYPPFPSMTPIPSPTISTHSLTSTPNSTQTGFMVKPTKASDIYALGMLILNIYEKSPEAKELVSNAKRNTAQVRCNINSLFIVDPQNQSDQGFPFVKIETEKCISKIPINQNQVSQQDDSISSMRQAVAVPRKSLTPAFFAALEAVVPAVPEEMLLDANNLIKQLSNNNLIIHSLEFPSTIISKISLQILFGKGIKVNNFAQQIVNLNISSDDSRYNAAIDALIYFKDQTENLKTKPKIKLNYESNQYTPGDANTCGFYCDREDLFQTQISSDNLLTESSKLIANIREGKSKPEFAEEIIRNGQIAKQIPRFIITQSSKARLDIVIHALNSGIPLLIQGPTSASKSLTAQVASVGLYGQFPLIYALSVQTEVGDLLGRKMLRRKGTSMLSYVPGVLAEAYEKGRVLLLTGFDLCPPKVISSILTALDGNTIEIEGRKIIRHQNFRIIATLNGETDGFTPQQRIIITSEILARFHTISFPLMSREECNDIFNQLIQKFYPQYEKESIQIADIHKSVENYYASDQRKDKSRGSAAMTLRNFSYAIDLMVLEKLKPRDACTIAYLAQIPTADRTQFNDYIDKLGQSDNFQKLRDEITMVATEMHIHPHPLFIDAAVYAIDAARNGLHVLLEGPSGCGLSTLARFVAKFCTKETARERRIVVPEVLLGPESTVKNIIGSFKSQEMKSNETDMTKLIKWENGPLLIAAESGTPVILDRIDEAKAQVTERLNPILEKNARRDQTPFLVPEKVEFTEQHVAQGFVVIATLTTNPNRQGQTISLALRNRFVTIAVDPPELSDQLRTLIAQTDISKVAEKMKLIN</sequence>
<feature type="domain" description="Protein kinase" evidence="4">
    <location>
        <begin position="1"/>
        <end position="262"/>
    </location>
</feature>
<name>A0A5J4X8B3_9EUKA</name>
<reference evidence="5 6" key="1">
    <citation type="submission" date="2019-03" db="EMBL/GenBank/DDBJ databases">
        <title>Single cell metagenomics reveals metabolic interactions within the superorganism composed of flagellate Streblomastix strix and complex community of Bacteroidetes bacteria on its surface.</title>
        <authorList>
            <person name="Treitli S.C."/>
            <person name="Kolisko M."/>
            <person name="Husnik F."/>
            <person name="Keeling P."/>
            <person name="Hampl V."/>
        </authorList>
    </citation>
    <scope>NUCLEOTIDE SEQUENCE [LARGE SCALE GENOMIC DNA]</scope>
    <source>
        <strain evidence="5">ST1C</strain>
    </source>
</reference>
<feature type="non-terminal residue" evidence="5">
    <location>
        <position position="1449"/>
    </location>
</feature>
<feature type="region of interest" description="Disordered" evidence="3">
    <location>
        <begin position="567"/>
        <end position="624"/>
    </location>
</feature>
<organism evidence="5 6">
    <name type="scientific">Streblomastix strix</name>
    <dbReference type="NCBI Taxonomy" id="222440"/>
    <lineage>
        <taxon>Eukaryota</taxon>
        <taxon>Metamonada</taxon>
        <taxon>Preaxostyla</taxon>
        <taxon>Oxymonadida</taxon>
        <taxon>Streblomastigidae</taxon>
        <taxon>Streblomastix</taxon>
    </lineage>
</organism>
<feature type="compositionally biased region" description="Low complexity" evidence="3">
    <location>
        <begin position="573"/>
        <end position="596"/>
    </location>
</feature>
<dbReference type="Gene3D" id="1.10.510.10">
    <property type="entry name" value="Transferase(Phosphotransferase) domain 1"/>
    <property type="match status" value="1"/>
</dbReference>
<dbReference type="PANTHER" id="PTHR48103">
    <property type="entry name" value="MIDASIN-RELATED"/>
    <property type="match status" value="1"/>
</dbReference>
<feature type="compositionally biased region" description="Low complexity" evidence="3">
    <location>
        <begin position="606"/>
        <end position="615"/>
    </location>
</feature>
<dbReference type="InterPro" id="IPR027417">
    <property type="entry name" value="P-loop_NTPase"/>
</dbReference>
<dbReference type="GO" id="GO:0004672">
    <property type="term" value="F:protein kinase activity"/>
    <property type="evidence" value="ECO:0007669"/>
    <property type="project" value="InterPro"/>
</dbReference>
<dbReference type="GO" id="GO:0016887">
    <property type="term" value="F:ATP hydrolysis activity"/>
    <property type="evidence" value="ECO:0007669"/>
    <property type="project" value="InterPro"/>
</dbReference>
<accession>A0A5J4X8B3</accession>
<gene>
    <name evidence="5" type="ORF">EZS28_001045</name>
</gene>
<dbReference type="Pfam" id="PF00069">
    <property type="entry name" value="Pkinase"/>
    <property type="match status" value="1"/>
</dbReference>
<evidence type="ECO:0000313" key="6">
    <source>
        <dbReference type="Proteomes" id="UP000324800"/>
    </source>
</evidence>